<gene>
    <name evidence="2" type="ORF">SDJN03_21626</name>
</gene>
<organism evidence="2 3">
    <name type="scientific">Cucurbita argyrosperma subsp. sororia</name>
    <dbReference type="NCBI Taxonomy" id="37648"/>
    <lineage>
        <taxon>Eukaryota</taxon>
        <taxon>Viridiplantae</taxon>
        <taxon>Streptophyta</taxon>
        <taxon>Embryophyta</taxon>
        <taxon>Tracheophyta</taxon>
        <taxon>Spermatophyta</taxon>
        <taxon>Magnoliopsida</taxon>
        <taxon>eudicotyledons</taxon>
        <taxon>Gunneridae</taxon>
        <taxon>Pentapetalae</taxon>
        <taxon>rosids</taxon>
        <taxon>fabids</taxon>
        <taxon>Cucurbitales</taxon>
        <taxon>Cucurbitaceae</taxon>
        <taxon>Cucurbiteae</taxon>
        <taxon>Cucurbita</taxon>
    </lineage>
</organism>
<keyword evidence="1" id="KW-0472">Membrane</keyword>
<keyword evidence="1" id="KW-0812">Transmembrane</keyword>
<evidence type="ECO:0000313" key="3">
    <source>
        <dbReference type="Proteomes" id="UP000685013"/>
    </source>
</evidence>
<dbReference type="EMBL" id="JAGKQH010000014">
    <property type="protein sequence ID" value="KAG6581624.1"/>
    <property type="molecule type" value="Genomic_DNA"/>
</dbReference>
<evidence type="ECO:0000313" key="2">
    <source>
        <dbReference type="EMBL" id="KAG6581624.1"/>
    </source>
</evidence>
<name>A0AAV6MJ31_9ROSI</name>
<evidence type="ECO:0000256" key="1">
    <source>
        <dbReference type="SAM" id="Phobius"/>
    </source>
</evidence>
<feature type="transmembrane region" description="Helical" evidence="1">
    <location>
        <begin position="21"/>
        <end position="41"/>
    </location>
</feature>
<keyword evidence="1" id="KW-1133">Transmembrane helix</keyword>
<proteinExistence type="predicted"/>
<protein>
    <submittedName>
        <fullName evidence="2">Uncharacterized protein</fullName>
    </submittedName>
</protein>
<accession>A0AAV6MJ31</accession>
<sequence length="69" mass="8317">MRMAISTKIGNGYRFMAFCKLLHLLSIFHVSYFSSCFWPLITFRKFLNFRAKRNPSIYFQGHNIYTVER</sequence>
<comment type="caution">
    <text evidence="2">The sequence shown here is derived from an EMBL/GenBank/DDBJ whole genome shotgun (WGS) entry which is preliminary data.</text>
</comment>
<feature type="non-terminal residue" evidence="2">
    <location>
        <position position="1"/>
    </location>
</feature>
<dbReference type="AlphaFoldDB" id="A0AAV6MJ31"/>
<dbReference type="Proteomes" id="UP000685013">
    <property type="component" value="Chromosome 14"/>
</dbReference>
<reference evidence="2 3" key="1">
    <citation type="journal article" date="2021" name="Hortic Res">
        <title>The domestication of Cucurbita argyrosperma as revealed by the genome of its wild relative.</title>
        <authorList>
            <person name="Barrera-Redondo J."/>
            <person name="Sanchez-de la Vega G."/>
            <person name="Aguirre-Liguori J.A."/>
            <person name="Castellanos-Morales G."/>
            <person name="Gutierrez-Guerrero Y.T."/>
            <person name="Aguirre-Dugua X."/>
            <person name="Aguirre-Planter E."/>
            <person name="Tenaillon M.I."/>
            <person name="Lira-Saade R."/>
            <person name="Eguiarte L.E."/>
        </authorList>
    </citation>
    <scope>NUCLEOTIDE SEQUENCE [LARGE SCALE GENOMIC DNA]</scope>
    <source>
        <strain evidence="2">JBR-2021</strain>
    </source>
</reference>
<keyword evidence="3" id="KW-1185">Reference proteome</keyword>